<keyword evidence="1" id="KW-1133">Transmembrane helix</keyword>
<feature type="transmembrane region" description="Helical" evidence="1">
    <location>
        <begin position="72"/>
        <end position="94"/>
    </location>
</feature>
<sequence length="130" mass="14473">MIVDLIAFSFELDTVDLAGGCIWSLALYIGLDSSKTWISNQLERWFNFAEGLLYTSVEEFEETRPARESQNAFYASVFSIIPFLIAGVFTNWAIDISFGGSSWAIALGLMTCAICSLFALANQDYDSHED</sequence>
<comment type="caution">
    <text evidence="2">The sequence shown here is derived from an EMBL/GenBank/DDBJ whole genome shotgun (WGS) entry which is preliminary data.</text>
</comment>
<protein>
    <submittedName>
        <fullName evidence="2">Uncharacterized protein</fullName>
    </submittedName>
</protein>
<proteinExistence type="predicted"/>
<dbReference type="Proteomes" id="UP000729733">
    <property type="component" value="Unassembled WGS sequence"/>
</dbReference>
<evidence type="ECO:0000256" key="1">
    <source>
        <dbReference type="SAM" id="Phobius"/>
    </source>
</evidence>
<dbReference type="RefSeq" id="WP_229640760.1">
    <property type="nucleotide sequence ID" value="NZ_JADWDC010000027.1"/>
</dbReference>
<dbReference type="AlphaFoldDB" id="A0A964BRW3"/>
<keyword evidence="1" id="KW-0812">Transmembrane</keyword>
<gene>
    <name evidence="2" type="ORF">I4641_11970</name>
</gene>
<evidence type="ECO:0000313" key="2">
    <source>
        <dbReference type="EMBL" id="MCC0177696.1"/>
    </source>
</evidence>
<reference evidence="2" key="1">
    <citation type="journal article" date="2021" name="Antonie Van Leeuwenhoek">
        <title>Draft genome and description of Waterburya agarophytonicola gen. nov. sp. nov. (Pleurocapsales, Cyanobacteria): a seaweed symbiont.</title>
        <authorList>
            <person name="Bonthond G."/>
            <person name="Shalygin S."/>
            <person name="Bayer T."/>
            <person name="Weinberger F."/>
        </authorList>
    </citation>
    <scope>NUCLEOTIDE SEQUENCE</scope>
    <source>
        <strain evidence="2">KI4</strain>
    </source>
</reference>
<name>A0A964BRW3_9CYAN</name>
<keyword evidence="3" id="KW-1185">Reference proteome</keyword>
<feature type="transmembrane region" description="Helical" evidence="1">
    <location>
        <begin position="100"/>
        <end position="121"/>
    </location>
</feature>
<keyword evidence="1" id="KW-0472">Membrane</keyword>
<accession>A0A964BRW3</accession>
<evidence type="ECO:0000313" key="3">
    <source>
        <dbReference type="Proteomes" id="UP000729733"/>
    </source>
</evidence>
<dbReference type="EMBL" id="JADWDC010000027">
    <property type="protein sequence ID" value="MCC0177696.1"/>
    <property type="molecule type" value="Genomic_DNA"/>
</dbReference>
<organism evidence="2 3">
    <name type="scientific">Waterburya agarophytonicola KI4</name>
    <dbReference type="NCBI Taxonomy" id="2874699"/>
    <lineage>
        <taxon>Bacteria</taxon>
        <taxon>Bacillati</taxon>
        <taxon>Cyanobacteriota</taxon>
        <taxon>Cyanophyceae</taxon>
        <taxon>Pleurocapsales</taxon>
        <taxon>Hyellaceae</taxon>
        <taxon>Waterburya</taxon>
        <taxon>Waterburya agarophytonicola</taxon>
    </lineage>
</organism>